<dbReference type="Proteomes" id="UP000006729">
    <property type="component" value="Chromosome 17"/>
</dbReference>
<protein>
    <submittedName>
        <fullName evidence="2">Uncharacterized protein</fullName>
    </submittedName>
</protein>
<gene>
    <name evidence="2" type="ORF">POPTR_017G035900</name>
</gene>
<dbReference type="EMBL" id="CM009306">
    <property type="protein sequence ID" value="PNS95061.1"/>
    <property type="molecule type" value="Genomic_DNA"/>
</dbReference>
<evidence type="ECO:0000256" key="1">
    <source>
        <dbReference type="SAM" id="Phobius"/>
    </source>
</evidence>
<sequence>MSSCVVEYAGHLGFRPPSTRDAFCRTSTDFVLRACRCSRSVPSGLHKTFLLLASSWDFVCVCLSYGCKFLRKLAVLRVTLLLLTVLTVKILVNLLPGLLKTLGLRASELQEMVSAIGSARKRSCFLQARIWFSSLHHEDGIRLVSKSLASKFYYNYCVFFLDPR</sequence>
<dbReference type="InParanoid" id="A0A2K1X2R0"/>
<feature type="transmembrane region" description="Helical" evidence="1">
    <location>
        <begin position="74"/>
        <end position="95"/>
    </location>
</feature>
<name>A0A2K1X2R0_POPTR</name>
<keyword evidence="3" id="KW-1185">Reference proteome</keyword>
<evidence type="ECO:0000313" key="3">
    <source>
        <dbReference type="Proteomes" id="UP000006729"/>
    </source>
</evidence>
<accession>A0A2K1X2R0</accession>
<proteinExistence type="predicted"/>
<keyword evidence="1" id="KW-0812">Transmembrane</keyword>
<organism evidence="2 3">
    <name type="scientific">Populus trichocarpa</name>
    <name type="common">Western balsam poplar</name>
    <name type="synonym">Populus balsamifera subsp. trichocarpa</name>
    <dbReference type="NCBI Taxonomy" id="3694"/>
    <lineage>
        <taxon>Eukaryota</taxon>
        <taxon>Viridiplantae</taxon>
        <taxon>Streptophyta</taxon>
        <taxon>Embryophyta</taxon>
        <taxon>Tracheophyta</taxon>
        <taxon>Spermatophyta</taxon>
        <taxon>Magnoliopsida</taxon>
        <taxon>eudicotyledons</taxon>
        <taxon>Gunneridae</taxon>
        <taxon>Pentapetalae</taxon>
        <taxon>rosids</taxon>
        <taxon>fabids</taxon>
        <taxon>Malpighiales</taxon>
        <taxon>Salicaceae</taxon>
        <taxon>Saliceae</taxon>
        <taxon>Populus</taxon>
    </lineage>
</organism>
<evidence type="ECO:0000313" key="2">
    <source>
        <dbReference type="EMBL" id="PNS95061.1"/>
    </source>
</evidence>
<keyword evidence="1" id="KW-1133">Transmembrane helix</keyword>
<dbReference type="AlphaFoldDB" id="A0A2K1X2R0"/>
<keyword evidence="1" id="KW-0472">Membrane</keyword>
<reference evidence="2 3" key="1">
    <citation type="journal article" date="2006" name="Science">
        <title>The genome of black cottonwood, Populus trichocarpa (Torr. &amp; Gray).</title>
        <authorList>
            <person name="Tuskan G.A."/>
            <person name="Difazio S."/>
            <person name="Jansson S."/>
            <person name="Bohlmann J."/>
            <person name="Grigoriev I."/>
            <person name="Hellsten U."/>
            <person name="Putnam N."/>
            <person name="Ralph S."/>
            <person name="Rombauts S."/>
            <person name="Salamov A."/>
            <person name="Schein J."/>
            <person name="Sterck L."/>
            <person name="Aerts A."/>
            <person name="Bhalerao R.R."/>
            <person name="Bhalerao R.P."/>
            <person name="Blaudez D."/>
            <person name="Boerjan W."/>
            <person name="Brun A."/>
            <person name="Brunner A."/>
            <person name="Busov V."/>
            <person name="Campbell M."/>
            <person name="Carlson J."/>
            <person name="Chalot M."/>
            <person name="Chapman J."/>
            <person name="Chen G.L."/>
            <person name="Cooper D."/>
            <person name="Coutinho P.M."/>
            <person name="Couturier J."/>
            <person name="Covert S."/>
            <person name="Cronk Q."/>
            <person name="Cunningham R."/>
            <person name="Davis J."/>
            <person name="Degroeve S."/>
            <person name="Dejardin A."/>
            <person name="Depamphilis C."/>
            <person name="Detter J."/>
            <person name="Dirks B."/>
            <person name="Dubchak I."/>
            <person name="Duplessis S."/>
            <person name="Ehlting J."/>
            <person name="Ellis B."/>
            <person name="Gendler K."/>
            <person name="Goodstein D."/>
            <person name="Gribskov M."/>
            <person name="Grimwood J."/>
            <person name="Groover A."/>
            <person name="Gunter L."/>
            <person name="Hamberger B."/>
            <person name="Heinze B."/>
            <person name="Helariutta Y."/>
            <person name="Henrissat B."/>
            <person name="Holligan D."/>
            <person name="Holt R."/>
            <person name="Huang W."/>
            <person name="Islam-Faridi N."/>
            <person name="Jones S."/>
            <person name="Jones-Rhoades M."/>
            <person name="Jorgensen R."/>
            <person name="Joshi C."/>
            <person name="Kangasjarvi J."/>
            <person name="Karlsson J."/>
            <person name="Kelleher C."/>
            <person name="Kirkpatrick R."/>
            <person name="Kirst M."/>
            <person name="Kohler A."/>
            <person name="Kalluri U."/>
            <person name="Larimer F."/>
            <person name="Leebens-Mack J."/>
            <person name="Leple J.C."/>
            <person name="Locascio P."/>
            <person name="Lou Y."/>
            <person name="Lucas S."/>
            <person name="Martin F."/>
            <person name="Montanini B."/>
            <person name="Napoli C."/>
            <person name="Nelson D.R."/>
            <person name="Nelson C."/>
            <person name="Nieminen K."/>
            <person name="Nilsson O."/>
            <person name="Pereda V."/>
            <person name="Peter G."/>
            <person name="Philippe R."/>
            <person name="Pilate G."/>
            <person name="Poliakov A."/>
            <person name="Razumovskaya J."/>
            <person name="Richardson P."/>
            <person name="Rinaldi C."/>
            <person name="Ritland K."/>
            <person name="Rouze P."/>
            <person name="Ryaboy D."/>
            <person name="Schmutz J."/>
            <person name="Schrader J."/>
            <person name="Segerman B."/>
            <person name="Shin H."/>
            <person name="Siddiqui A."/>
            <person name="Sterky F."/>
            <person name="Terry A."/>
            <person name="Tsai C.J."/>
            <person name="Uberbacher E."/>
            <person name="Unneberg P."/>
            <person name="Vahala J."/>
            <person name="Wall K."/>
            <person name="Wessler S."/>
            <person name="Yang G."/>
            <person name="Yin T."/>
            <person name="Douglas C."/>
            <person name="Marra M."/>
            <person name="Sandberg G."/>
            <person name="Van de Peer Y."/>
            <person name="Rokhsar D."/>
        </authorList>
    </citation>
    <scope>NUCLEOTIDE SEQUENCE [LARGE SCALE GENOMIC DNA]</scope>
    <source>
        <strain evidence="3">cv. Nisqually</strain>
    </source>
</reference>